<evidence type="ECO:0000256" key="1">
    <source>
        <dbReference type="SAM" id="MobiDB-lite"/>
    </source>
</evidence>
<organism evidence="2 3">
    <name type="scientific">Histidinibacterium lentulum</name>
    <dbReference type="NCBI Taxonomy" id="2480588"/>
    <lineage>
        <taxon>Bacteria</taxon>
        <taxon>Pseudomonadati</taxon>
        <taxon>Pseudomonadota</taxon>
        <taxon>Alphaproteobacteria</taxon>
        <taxon>Rhodobacterales</taxon>
        <taxon>Paracoccaceae</taxon>
        <taxon>Histidinibacterium</taxon>
    </lineage>
</organism>
<dbReference type="InterPro" id="IPR029058">
    <property type="entry name" value="AB_hydrolase_fold"/>
</dbReference>
<evidence type="ECO:0000313" key="2">
    <source>
        <dbReference type="EMBL" id="ROU03997.1"/>
    </source>
</evidence>
<comment type="caution">
    <text evidence="2">The sequence shown here is derived from an EMBL/GenBank/DDBJ whole genome shotgun (WGS) entry which is preliminary data.</text>
</comment>
<feature type="region of interest" description="Disordered" evidence="1">
    <location>
        <begin position="163"/>
        <end position="183"/>
    </location>
</feature>
<dbReference type="SUPFAM" id="SSF53474">
    <property type="entry name" value="alpha/beta-Hydrolases"/>
    <property type="match status" value="1"/>
</dbReference>
<proteinExistence type="predicted"/>
<dbReference type="EMBL" id="RDRB01000001">
    <property type="protein sequence ID" value="ROU03997.1"/>
    <property type="molecule type" value="Genomic_DNA"/>
</dbReference>
<dbReference type="AlphaFoldDB" id="A0A3N2R998"/>
<evidence type="ECO:0000313" key="3">
    <source>
        <dbReference type="Proteomes" id="UP000268016"/>
    </source>
</evidence>
<dbReference type="Gene3D" id="3.40.50.1820">
    <property type="entry name" value="alpha/beta hydrolase"/>
    <property type="match status" value="1"/>
</dbReference>
<protein>
    <recommendedName>
        <fullName evidence="4">Alpha/beta hydrolase</fullName>
    </recommendedName>
</protein>
<gene>
    <name evidence="2" type="ORF">EAT49_00915</name>
</gene>
<sequence length="233" mass="25367">MGDPGPDMPADFSDNLRALSRLMEQWSGTPLDSAGVLRRLNPGGSRTPLFWIFNSKREPERLAAALGPDQPLIYGRSLHMIVPEASLKLDVGRRLAAHYADALRPAVGDGLLCVGANCQGTSIAMEVVRRLNRERPVVPALAFINARPGDRLDLPKLLFYGEEDPQSDPFREDPDAASRGFGPHRREVLSGVSHGGYFEVGTVERVAAGLRSYFDEVESASAMRNDARSPTTG</sequence>
<dbReference type="Proteomes" id="UP000268016">
    <property type="component" value="Unassembled WGS sequence"/>
</dbReference>
<name>A0A3N2R998_9RHOB</name>
<reference evidence="2 3" key="1">
    <citation type="submission" date="2018-10" db="EMBL/GenBank/DDBJ databases">
        <title>Histidinibacterium lentulum gen. nov., sp. nov., a marine bacterium from the culture broth of Picochlorum sp. 122.</title>
        <authorList>
            <person name="Wang G."/>
        </authorList>
    </citation>
    <scope>NUCLEOTIDE SEQUENCE [LARGE SCALE GENOMIC DNA]</scope>
    <source>
        <strain evidence="2 3">B17</strain>
    </source>
</reference>
<keyword evidence="3" id="KW-1185">Reference proteome</keyword>
<accession>A0A3N2R998</accession>
<evidence type="ECO:0008006" key="4">
    <source>
        <dbReference type="Google" id="ProtNLM"/>
    </source>
</evidence>